<keyword evidence="3" id="KW-1185">Reference proteome</keyword>
<dbReference type="Proteomes" id="UP000198806">
    <property type="component" value="Unassembled WGS sequence"/>
</dbReference>
<dbReference type="InterPro" id="IPR000182">
    <property type="entry name" value="GNAT_dom"/>
</dbReference>
<dbReference type="PROSITE" id="PS51186">
    <property type="entry name" value="GNAT"/>
    <property type="match status" value="1"/>
</dbReference>
<dbReference type="CDD" id="cd04301">
    <property type="entry name" value="NAT_SF"/>
    <property type="match status" value="1"/>
</dbReference>
<dbReference type="OrthoDB" id="162220at2"/>
<proteinExistence type="predicted"/>
<dbReference type="SUPFAM" id="SSF55729">
    <property type="entry name" value="Acyl-CoA N-acyltransferases (Nat)"/>
    <property type="match status" value="1"/>
</dbReference>
<dbReference type="STRING" id="1527.SAMN04489757_103147"/>
<feature type="domain" description="N-acetyltransferase" evidence="1">
    <location>
        <begin position="3"/>
        <end position="193"/>
    </location>
</feature>
<gene>
    <name evidence="2" type="ORF">SAMN04489757_103147</name>
</gene>
<dbReference type="Pfam" id="PF00583">
    <property type="entry name" value="Acetyltransf_1"/>
    <property type="match status" value="1"/>
</dbReference>
<dbReference type="EMBL" id="FOWD01000003">
    <property type="protein sequence ID" value="SFN88048.1"/>
    <property type="molecule type" value="Genomic_DNA"/>
</dbReference>
<evidence type="ECO:0000259" key="1">
    <source>
        <dbReference type="PROSITE" id="PS51186"/>
    </source>
</evidence>
<dbReference type="RefSeq" id="WP_091684262.1">
    <property type="nucleotide sequence ID" value="NZ_BAABFM010000006.1"/>
</dbReference>
<evidence type="ECO:0000313" key="3">
    <source>
        <dbReference type="Proteomes" id="UP000198806"/>
    </source>
</evidence>
<accession>A0A1I5CM52</accession>
<dbReference type="InterPro" id="IPR016181">
    <property type="entry name" value="Acyl_CoA_acyltransferase"/>
</dbReference>
<keyword evidence="2" id="KW-0808">Transferase</keyword>
<dbReference type="GO" id="GO:0016747">
    <property type="term" value="F:acyltransferase activity, transferring groups other than amino-acyl groups"/>
    <property type="evidence" value="ECO:0007669"/>
    <property type="project" value="InterPro"/>
</dbReference>
<sequence length="193" mass="22496">MDIQIFRLTPERLDDYLYFFENVAHTDNKEWDRCYCLNYCSDANTSVDFQSPDVRRKYAVKYVNSGKIQGYLAYHDNNIVGWCNANRKSDCMQCGGWKYISENISSNNIDEKIKSIFCFTVAPNMRGNGIAEKLLLRVCEDAIQDGYNCIESYPNKVESDMYYNYAGPMPLYQKLGFTIVGETEQRYIMQKNL</sequence>
<protein>
    <submittedName>
        <fullName evidence="2">Acetyltransferase (GNAT) domain-containing protein</fullName>
    </submittedName>
</protein>
<dbReference type="Gene3D" id="3.40.630.30">
    <property type="match status" value="1"/>
</dbReference>
<reference evidence="2 3" key="1">
    <citation type="submission" date="2016-10" db="EMBL/GenBank/DDBJ databases">
        <authorList>
            <person name="de Groot N.N."/>
        </authorList>
    </citation>
    <scope>NUCLEOTIDE SEQUENCE [LARGE SCALE GENOMIC DNA]</scope>
    <source>
        <strain evidence="2 3">DSM 1283</strain>
    </source>
</reference>
<name>A0A1I5CM52_9FIRM</name>
<organism evidence="2 3">
    <name type="scientific">Anaerocolumna aminovalerica</name>
    <dbReference type="NCBI Taxonomy" id="1527"/>
    <lineage>
        <taxon>Bacteria</taxon>
        <taxon>Bacillati</taxon>
        <taxon>Bacillota</taxon>
        <taxon>Clostridia</taxon>
        <taxon>Lachnospirales</taxon>
        <taxon>Lachnospiraceae</taxon>
        <taxon>Anaerocolumna</taxon>
    </lineage>
</organism>
<dbReference type="AlphaFoldDB" id="A0A1I5CM52"/>
<evidence type="ECO:0000313" key="2">
    <source>
        <dbReference type="EMBL" id="SFN88048.1"/>
    </source>
</evidence>